<evidence type="ECO:0000256" key="1">
    <source>
        <dbReference type="SAM" id="MobiDB-lite"/>
    </source>
</evidence>
<organism evidence="2 3">
    <name type="scientific">Catenulispora subtropica</name>
    <dbReference type="NCBI Taxonomy" id="450798"/>
    <lineage>
        <taxon>Bacteria</taxon>
        <taxon>Bacillati</taxon>
        <taxon>Actinomycetota</taxon>
        <taxon>Actinomycetes</taxon>
        <taxon>Catenulisporales</taxon>
        <taxon>Catenulisporaceae</taxon>
        <taxon>Catenulispora</taxon>
    </lineage>
</organism>
<feature type="region of interest" description="Disordered" evidence="1">
    <location>
        <begin position="35"/>
        <end position="55"/>
    </location>
</feature>
<evidence type="ECO:0000313" key="3">
    <source>
        <dbReference type="Proteomes" id="UP001499854"/>
    </source>
</evidence>
<keyword evidence="3" id="KW-1185">Reference proteome</keyword>
<dbReference type="EMBL" id="BAAAQM010000001">
    <property type="protein sequence ID" value="GAA1949215.1"/>
    <property type="molecule type" value="Genomic_DNA"/>
</dbReference>
<evidence type="ECO:0000313" key="2">
    <source>
        <dbReference type="EMBL" id="GAA1949215.1"/>
    </source>
</evidence>
<proteinExistence type="predicted"/>
<protein>
    <submittedName>
        <fullName evidence="2">Uncharacterized protein</fullName>
    </submittedName>
</protein>
<dbReference type="Proteomes" id="UP001499854">
    <property type="component" value="Unassembled WGS sequence"/>
</dbReference>
<reference evidence="2 3" key="1">
    <citation type="journal article" date="2019" name="Int. J. Syst. Evol. Microbiol.">
        <title>The Global Catalogue of Microorganisms (GCM) 10K type strain sequencing project: providing services to taxonomists for standard genome sequencing and annotation.</title>
        <authorList>
            <consortium name="The Broad Institute Genomics Platform"/>
            <consortium name="The Broad Institute Genome Sequencing Center for Infectious Disease"/>
            <person name="Wu L."/>
            <person name="Ma J."/>
        </authorList>
    </citation>
    <scope>NUCLEOTIDE SEQUENCE [LARGE SCALE GENOMIC DNA]</scope>
    <source>
        <strain evidence="2 3">JCM 16013</strain>
    </source>
</reference>
<accession>A0ABN2QBU3</accession>
<comment type="caution">
    <text evidence="2">The sequence shown here is derived from an EMBL/GenBank/DDBJ whole genome shotgun (WGS) entry which is preliminary data.</text>
</comment>
<name>A0ABN2QBU3_9ACTN</name>
<gene>
    <name evidence="2" type="ORF">GCM10009838_00340</name>
</gene>
<sequence>MATRCSGMCLIFRDGCAGERRAAAKTAKVAKAAKAGGRGERGSGESFRTMRLSGW</sequence>